<organism evidence="2 3">
    <name type="scientific">Monoraphidium neglectum</name>
    <dbReference type="NCBI Taxonomy" id="145388"/>
    <lineage>
        <taxon>Eukaryota</taxon>
        <taxon>Viridiplantae</taxon>
        <taxon>Chlorophyta</taxon>
        <taxon>core chlorophytes</taxon>
        <taxon>Chlorophyceae</taxon>
        <taxon>CS clade</taxon>
        <taxon>Sphaeropleales</taxon>
        <taxon>Selenastraceae</taxon>
        <taxon>Monoraphidium</taxon>
    </lineage>
</organism>
<feature type="transmembrane region" description="Helical" evidence="1">
    <location>
        <begin position="126"/>
        <end position="145"/>
    </location>
</feature>
<dbReference type="GeneID" id="25726494"/>
<feature type="transmembrane region" description="Helical" evidence="1">
    <location>
        <begin position="80"/>
        <end position="106"/>
    </location>
</feature>
<dbReference type="RefSeq" id="XP_013906603.1">
    <property type="nucleotide sequence ID" value="XM_014051149.1"/>
</dbReference>
<keyword evidence="1" id="KW-1133">Transmembrane helix</keyword>
<keyword evidence="1" id="KW-0812">Transmembrane</keyword>
<dbReference type="AlphaFoldDB" id="A0A0D2LMS1"/>
<dbReference type="KEGG" id="mng:MNEG_0376"/>
<dbReference type="EMBL" id="KK100248">
    <property type="protein sequence ID" value="KIZ07584.1"/>
    <property type="molecule type" value="Genomic_DNA"/>
</dbReference>
<dbReference type="OrthoDB" id="9975213at2759"/>
<keyword evidence="1" id="KW-0472">Membrane</keyword>
<protein>
    <submittedName>
        <fullName evidence="2">Uncharacterized protein</fullName>
    </submittedName>
</protein>
<name>A0A0D2LMS1_9CHLO</name>
<evidence type="ECO:0000313" key="3">
    <source>
        <dbReference type="Proteomes" id="UP000054498"/>
    </source>
</evidence>
<proteinExistence type="predicted"/>
<accession>A0A0D2LMS1</accession>
<dbReference type="Proteomes" id="UP000054498">
    <property type="component" value="Unassembled WGS sequence"/>
</dbReference>
<evidence type="ECO:0000256" key="1">
    <source>
        <dbReference type="SAM" id="Phobius"/>
    </source>
</evidence>
<sequence length="153" mass="16245">MQEFFTFDGSVLRTNIAMSATGSTLYVVGSVGYLPAVLAVNPLIGIYGFVLGSAFIAWSQLWKTYRIGGGELQEGFHLKTFAAADAFTAAGVELSAGIGALCFFFGTLLYDNGPLEGPGSVLATVLWIWVVGSAWFTTGGLFLAARHAFMRVV</sequence>
<keyword evidence="3" id="KW-1185">Reference proteome</keyword>
<feature type="transmembrane region" description="Helical" evidence="1">
    <location>
        <begin position="33"/>
        <end position="59"/>
    </location>
</feature>
<evidence type="ECO:0000313" key="2">
    <source>
        <dbReference type="EMBL" id="KIZ07584.1"/>
    </source>
</evidence>
<gene>
    <name evidence="2" type="ORF">MNEG_0376</name>
</gene>
<reference evidence="2 3" key="1">
    <citation type="journal article" date="2013" name="BMC Genomics">
        <title>Reconstruction of the lipid metabolism for the microalga Monoraphidium neglectum from its genome sequence reveals characteristics suitable for biofuel production.</title>
        <authorList>
            <person name="Bogen C."/>
            <person name="Al-Dilaimi A."/>
            <person name="Albersmeier A."/>
            <person name="Wichmann J."/>
            <person name="Grundmann M."/>
            <person name="Rupp O."/>
            <person name="Lauersen K.J."/>
            <person name="Blifernez-Klassen O."/>
            <person name="Kalinowski J."/>
            <person name="Goesmann A."/>
            <person name="Mussgnug J.H."/>
            <person name="Kruse O."/>
        </authorList>
    </citation>
    <scope>NUCLEOTIDE SEQUENCE [LARGE SCALE GENOMIC DNA]</scope>
    <source>
        <strain evidence="2 3">SAG 48.87</strain>
    </source>
</reference>